<accession>A0AAX1EZ73</accession>
<sequence>MSKLSIIVAMSSNHVIGANNTLPWHLTEDLKYFKSLTTGHTIIMGRKTYQSIGRPLPHRRNIVISRNTETSYEGAEVVHSIEDAFSISKNDKEVFVIGGADIYKQALNQVDYLYITEIKKSFSGDAFFPEIDKSKWSEISREDHATADGLEFSFVSYQKNTK</sequence>
<gene>
    <name evidence="11" type="ORF">FIT94_02795</name>
</gene>
<comment type="function">
    <text evidence="7 8">Key enzyme in folate metabolism. Catalyzes an essential reaction for de novo glycine and purine synthesis, and for DNA precursor synthesis.</text>
</comment>
<dbReference type="Pfam" id="PF00186">
    <property type="entry name" value="DHFR_1"/>
    <property type="match status" value="1"/>
</dbReference>
<dbReference type="GO" id="GO:0070401">
    <property type="term" value="F:NADP+ binding"/>
    <property type="evidence" value="ECO:0007669"/>
    <property type="project" value="UniProtKB-ARBA"/>
</dbReference>
<dbReference type="EC" id="1.5.1.3" evidence="3 8"/>
<evidence type="ECO:0000256" key="7">
    <source>
        <dbReference type="ARBA" id="ARBA00025067"/>
    </source>
</evidence>
<dbReference type="GO" id="GO:0046655">
    <property type="term" value="P:folic acid metabolic process"/>
    <property type="evidence" value="ECO:0007669"/>
    <property type="project" value="TreeGrafter"/>
</dbReference>
<name>A0AAX1EZ73_9PROT</name>
<evidence type="ECO:0000256" key="9">
    <source>
        <dbReference type="RuleBase" id="RU004474"/>
    </source>
</evidence>
<dbReference type="AlphaFoldDB" id="A0AAX1EZ73"/>
<reference evidence="11 12" key="1">
    <citation type="journal article" date="2019" name="ISME J.">
        <title>Evolution in action: habitat transition from sediment to the pelagial leads to genome streamlining in Methylophilaceae.</title>
        <authorList>
            <person name="Salcher M."/>
            <person name="Schaefle D."/>
            <person name="Kaspar M."/>
            <person name="Neuenschwander S.M."/>
            <person name="Ghai R."/>
        </authorList>
    </citation>
    <scope>NUCLEOTIDE SEQUENCE [LARGE SCALE GENOMIC DNA]</scope>
    <source>
        <strain evidence="11 12">MMS-RVI-51</strain>
    </source>
</reference>
<dbReference type="EMBL" id="CP040953">
    <property type="protein sequence ID" value="QDC41006.1"/>
    <property type="molecule type" value="Genomic_DNA"/>
</dbReference>
<evidence type="ECO:0000256" key="2">
    <source>
        <dbReference type="ARBA" id="ARBA00009539"/>
    </source>
</evidence>
<organism evidence="11 12">
    <name type="scientific">Candidatus Methylopumilus universalis</name>
    <dbReference type="NCBI Taxonomy" id="2588536"/>
    <lineage>
        <taxon>Bacteria</taxon>
        <taxon>Pseudomonadati</taxon>
        <taxon>Pseudomonadota</taxon>
        <taxon>Betaproteobacteria</taxon>
        <taxon>Nitrosomonadales</taxon>
        <taxon>Methylophilaceae</taxon>
        <taxon>Candidatus Methylopumilus</taxon>
    </lineage>
</organism>
<dbReference type="KEGG" id="muv:FIT94_02795"/>
<evidence type="ECO:0000259" key="10">
    <source>
        <dbReference type="PROSITE" id="PS51330"/>
    </source>
</evidence>
<dbReference type="Proteomes" id="UP000314901">
    <property type="component" value="Chromosome"/>
</dbReference>
<comment type="similarity">
    <text evidence="2 8 9">Belongs to the dihydrofolate reductase family.</text>
</comment>
<evidence type="ECO:0000256" key="8">
    <source>
        <dbReference type="PIRNR" id="PIRNR000194"/>
    </source>
</evidence>
<dbReference type="InterPro" id="IPR012259">
    <property type="entry name" value="DHFR"/>
</dbReference>
<dbReference type="PROSITE" id="PS00075">
    <property type="entry name" value="DHFR_1"/>
    <property type="match status" value="1"/>
</dbReference>
<keyword evidence="6 8" id="KW-0560">Oxidoreductase</keyword>
<dbReference type="PIRSF" id="PIRSF000194">
    <property type="entry name" value="DHFR"/>
    <property type="match status" value="1"/>
</dbReference>
<dbReference type="PROSITE" id="PS51330">
    <property type="entry name" value="DHFR_2"/>
    <property type="match status" value="1"/>
</dbReference>
<comment type="pathway">
    <text evidence="1 8">Cofactor biosynthesis; tetrahydrofolate biosynthesis; 5,6,7,8-tetrahydrofolate from 7,8-dihydrofolate: step 1/1.</text>
</comment>
<evidence type="ECO:0000313" key="12">
    <source>
        <dbReference type="Proteomes" id="UP000314901"/>
    </source>
</evidence>
<evidence type="ECO:0000313" key="11">
    <source>
        <dbReference type="EMBL" id="QDC41006.1"/>
    </source>
</evidence>
<keyword evidence="4 8" id="KW-0554">One-carbon metabolism</keyword>
<dbReference type="SUPFAM" id="SSF53597">
    <property type="entry name" value="Dihydrofolate reductase-like"/>
    <property type="match status" value="1"/>
</dbReference>
<evidence type="ECO:0000256" key="4">
    <source>
        <dbReference type="ARBA" id="ARBA00022563"/>
    </source>
</evidence>
<proteinExistence type="inferred from homology"/>
<evidence type="ECO:0000256" key="5">
    <source>
        <dbReference type="ARBA" id="ARBA00022857"/>
    </source>
</evidence>
<evidence type="ECO:0000256" key="6">
    <source>
        <dbReference type="ARBA" id="ARBA00023002"/>
    </source>
</evidence>
<dbReference type="FunFam" id="3.40.430.10:FF:000001">
    <property type="entry name" value="Dihydrofolate reductase"/>
    <property type="match status" value="1"/>
</dbReference>
<feature type="domain" description="DHFR" evidence="10">
    <location>
        <begin position="3"/>
        <end position="159"/>
    </location>
</feature>
<dbReference type="GO" id="GO:0005829">
    <property type="term" value="C:cytosol"/>
    <property type="evidence" value="ECO:0007669"/>
    <property type="project" value="TreeGrafter"/>
</dbReference>
<dbReference type="InterPro" id="IPR017925">
    <property type="entry name" value="DHFR_CS"/>
</dbReference>
<evidence type="ECO:0000256" key="1">
    <source>
        <dbReference type="ARBA" id="ARBA00004903"/>
    </source>
</evidence>
<dbReference type="GO" id="GO:0004146">
    <property type="term" value="F:dihydrofolate reductase activity"/>
    <property type="evidence" value="ECO:0007669"/>
    <property type="project" value="UniProtKB-EC"/>
</dbReference>
<dbReference type="PANTHER" id="PTHR48069:SF3">
    <property type="entry name" value="DIHYDROFOLATE REDUCTASE"/>
    <property type="match status" value="1"/>
</dbReference>
<dbReference type="PANTHER" id="PTHR48069">
    <property type="entry name" value="DIHYDROFOLATE REDUCTASE"/>
    <property type="match status" value="1"/>
</dbReference>
<dbReference type="Gene3D" id="3.40.430.10">
    <property type="entry name" value="Dihydrofolate Reductase, subunit A"/>
    <property type="match status" value="1"/>
</dbReference>
<dbReference type="RefSeq" id="WP_139867476.1">
    <property type="nucleotide sequence ID" value="NZ_CP040949.1"/>
</dbReference>
<dbReference type="InterPro" id="IPR024072">
    <property type="entry name" value="DHFR-like_dom_sf"/>
</dbReference>
<dbReference type="GO" id="GO:0046452">
    <property type="term" value="P:dihydrofolate metabolic process"/>
    <property type="evidence" value="ECO:0007669"/>
    <property type="project" value="TreeGrafter"/>
</dbReference>
<keyword evidence="5 8" id="KW-0521">NADP</keyword>
<dbReference type="InterPro" id="IPR001796">
    <property type="entry name" value="DHFR_dom"/>
</dbReference>
<dbReference type="GO" id="GO:0046654">
    <property type="term" value="P:tetrahydrofolate biosynthetic process"/>
    <property type="evidence" value="ECO:0007669"/>
    <property type="project" value="InterPro"/>
</dbReference>
<protein>
    <recommendedName>
        <fullName evidence="3 8">Dihydrofolate reductase</fullName>
        <ecNumber evidence="3 8">1.5.1.3</ecNumber>
    </recommendedName>
</protein>
<dbReference type="CDD" id="cd00209">
    <property type="entry name" value="DHFR"/>
    <property type="match status" value="1"/>
</dbReference>
<dbReference type="GO" id="GO:0006730">
    <property type="term" value="P:one-carbon metabolic process"/>
    <property type="evidence" value="ECO:0007669"/>
    <property type="project" value="UniProtKB-KW"/>
</dbReference>
<dbReference type="GeneID" id="66284802"/>
<dbReference type="PRINTS" id="PR00070">
    <property type="entry name" value="DHFR"/>
</dbReference>
<evidence type="ECO:0000256" key="3">
    <source>
        <dbReference type="ARBA" id="ARBA00012856"/>
    </source>
</evidence>
<comment type="catalytic activity">
    <reaction evidence="8">
        <text>(6S)-5,6,7,8-tetrahydrofolate + NADP(+) = 7,8-dihydrofolate + NADPH + H(+)</text>
        <dbReference type="Rhea" id="RHEA:15009"/>
        <dbReference type="ChEBI" id="CHEBI:15378"/>
        <dbReference type="ChEBI" id="CHEBI:57451"/>
        <dbReference type="ChEBI" id="CHEBI:57453"/>
        <dbReference type="ChEBI" id="CHEBI:57783"/>
        <dbReference type="ChEBI" id="CHEBI:58349"/>
        <dbReference type="EC" id="1.5.1.3"/>
    </reaction>
</comment>